<dbReference type="InterPro" id="IPR004501">
    <property type="entry name" value="PTS_EIIC_3"/>
</dbReference>
<dbReference type="PIRSF" id="PIRSF006351">
    <property type="entry name" value="PTS_EIIC-Cellobiose"/>
    <property type="match status" value="1"/>
</dbReference>
<dbReference type="PANTHER" id="PTHR33989">
    <property type="match status" value="1"/>
</dbReference>
<dbReference type="InterPro" id="IPR004796">
    <property type="entry name" value="PTS_IIC_cello"/>
</dbReference>
<dbReference type="GO" id="GO:0008982">
    <property type="term" value="F:protein-N(PI)-phosphohistidine-sugar phosphotransferase activity"/>
    <property type="evidence" value="ECO:0007669"/>
    <property type="project" value="UniProtKB-UniRule"/>
</dbReference>
<dbReference type="PROSITE" id="PS51105">
    <property type="entry name" value="PTS_EIIC_TYPE_3"/>
    <property type="match status" value="1"/>
</dbReference>
<feature type="domain" description="PTS EIIC type-3" evidence="10">
    <location>
        <begin position="8"/>
        <end position="401"/>
    </location>
</feature>
<evidence type="ECO:0000259" key="10">
    <source>
        <dbReference type="PROSITE" id="PS51105"/>
    </source>
</evidence>
<evidence type="ECO:0000256" key="3">
    <source>
        <dbReference type="ARBA" id="ARBA00022475"/>
    </source>
</evidence>
<comment type="caution">
    <text evidence="11">The sequence shown here is derived from an EMBL/GenBank/DDBJ whole genome shotgun (WGS) entry which is preliminary data.</text>
</comment>
<dbReference type="Proteomes" id="UP001198893">
    <property type="component" value="Unassembled WGS sequence"/>
</dbReference>
<protein>
    <recommendedName>
        <fullName evidence="8">Permease IIC component</fullName>
    </recommendedName>
</protein>
<evidence type="ECO:0000256" key="1">
    <source>
        <dbReference type="ARBA" id="ARBA00004651"/>
    </source>
</evidence>
<organism evidence="11 12">
    <name type="scientific">Roseburia amylophila</name>
    <dbReference type="NCBI Taxonomy" id="2981794"/>
    <lineage>
        <taxon>Bacteria</taxon>
        <taxon>Bacillati</taxon>
        <taxon>Bacillota</taxon>
        <taxon>Clostridia</taxon>
        <taxon>Lachnospirales</taxon>
        <taxon>Lachnospiraceae</taxon>
        <taxon>Roseburia</taxon>
    </lineage>
</organism>
<dbReference type="GO" id="GO:1901264">
    <property type="term" value="P:carbohydrate derivative transport"/>
    <property type="evidence" value="ECO:0007669"/>
    <property type="project" value="TreeGrafter"/>
</dbReference>
<dbReference type="InterPro" id="IPR051088">
    <property type="entry name" value="PTS_Sugar-EIIC/EIIB"/>
</dbReference>
<evidence type="ECO:0000313" key="12">
    <source>
        <dbReference type="Proteomes" id="UP001198893"/>
    </source>
</evidence>
<keyword evidence="7 8" id="KW-0472">Membrane</keyword>
<keyword evidence="4 8" id="KW-0762">Sugar transport</keyword>
<feature type="transmembrane region" description="Helical" evidence="9">
    <location>
        <begin position="127"/>
        <end position="150"/>
    </location>
</feature>
<dbReference type="InterPro" id="IPR003352">
    <property type="entry name" value="PTS_EIIC"/>
</dbReference>
<evidence type="ECO:0000256" key="7">
    <source>
        <dbReference type="ARBA" id="ARBA00023136"/>
    </source>
</evidence>
<keyword evidence="5 9" id="KW-0812">Transmembrane</keyword>
<proteinExistence type="predicted"/>
<feature type="transmembrane region" description="Helical" evidence="9">
    <location>
        <begin position="101"/>
        <end position="121"/>
    </location>
</feature>
<evidence type="ECO:0000256" key="9">
    <source>
        <dbReference type="SAM" id="Phobius"/>
    </source>
</evidence>
<feature type="transmembrane region" description="Helical" evidence="9">
    <location>
        <begin position="71"/>
        <end position="89"/>
    </location>
</feature>
<feature type="transmembrane region" description="Helical" evidence="9">
    <location>
        <begin position="332"/>
        <end position="352"/>
    </location>
</feature>
<dbReference type="EMBL" id="JAJEQW010000002">
    <property type="protein sequence ID" value="MCC2241310.1"/>
    <property type="molecule type" value="Genomic_DNA"/>
</dbReference>
<evidence type="ECO:0000256" key="4">
    <source>
        <dbReference type="ARBA" id="ARBA00022597"/>
    </source>
</evidence>
<evidence type="ECO:0000256" key="5">
    <source>
        <dbReference type="ARBA" id="ARBA00022692"/>
    </source>
</evidence>
<dbReference type="GO" id="GO:0005886">
    <property type="term" value="C:plasma membrane"/>
    <property type="evidence" value="ECO:0007669"/>
    <property type="project" value="UniProtKB-SubCell"/>
</dbReference>
<dbReference type="Pfam" id="PF02378">
    <property type="entry name" value="PTS_EIIC"/>
    <property type="match status" value="1"/>
</dbReference>
<evidence type="ECO:0000256" key="6">
    <source>
        <dbReference type="ARBA" id="ARBA00022989"/>
    </source>
</evidence>
<dbReference type="NCBIfam" id="TIGR00410">
    <property type="entry name" value="lacE"/>
    <property type="match status" value="1"/>
</dbReference>
<comment type="subcellular location">
    <subcellularLocation>
        <location evidence="1">Cell membrane</location>
        <topology evidence="1">Multi-pass membrane protein</topology>
    </subcellularLocation>
</comment>
<comment type="function">
    <text evidence="8">The phosphoenolpyruvate-dependent sugar phosphotransferase system (PTS), a major carbohydrate active -transport system, catalyzes the phosphorylation of incoming sugar substrates concomitant with their translocation across the cell membrane.</text>
</comment>
<feature type="transmembrane region" description="Helical" evidence="9">
    <location>
        <begin position="384"/>
        <end position="402"/>
    </location>
</feature>
<evidence type="ECO:0000256" key="8">
    <source>
        <dbReference type="PIRNR" id="PIRNR006351"/>
    </source>
</evidence>
<feature type="transmembrane region" description="Helical" evidence="9">
    <location>
        <begin position="230"/>
        <end position="249"/>
    </location>
</feature>
<reference evidence="11" key="1">
    <citation type="submission" date="2021-10" db="EMBL/GenBank/DDBJ databases">
        <title>Anaerobic single-cell dispensing facilitates the cultivation of human gut bacteria.</title>
        <authorList>
            <person name="Afrizal A."/>
        </authorList>
    </citation>
    <scope>NUCLEOTIDE SEQUENCE</scope>
    <source>
        <strain evidence="11">CLA-AA-H204</strain>
    </source>
</reference>
<evidence type="ECO:0000256" key="2">
    <source>
        <dbReference type="ARBA" id="ARBA00022448"/>
    </source>
</evidence>
<keyword evidence="6 9" id="KW-1133">Transmembrane helix</keyword>
<feature type="transmembrane region" description="Helical" evidence="9">
    <location>
        <begin position="171"/>
        <end position="191"/>
    </location>
</feature>
<evidence type="ECO:0000313" key="11">
    <source>
        <dbReference type="EMBL" id="MCC2241310.1"/>
    </source>
</evidence>
<name>A0AAW4W948_9FIRM</name>
<sequence length="419" mass="46182">MDKLINVLEKKLMPIANKISSIKFLNALGKSFQLLLPIIIIGSFACLGAYIDIPAWTSFIEATGLVNIFNTLFFVTMKLIGFYLLLVLPYQYGKELEINRISAVIISVMVFLILTPTELFASIPAEWLGHAGLFGVLLVSIFVCRLMWLCKEKNIYIHMPEGMPKIVEDSFASLVPGFLAAVIAVIIAVLLQQTSFGNFHQLVYTIIQTPLMGLGLSLPAYLLMQIFTTVFMFCGIHGSTVTSLFTPLTMAASSENLAALAAGQELPQIFANTFGIVAQIGGIGCTLGFTFMLAFRAKSKRLRSVGKIGLIPSIFGITEPVLFGVPIMLNPFLFIPYIISPIVCTLLSYFAYASGIVPKLTGTEVNWTVPPVISGFLSQGWQTAVLQVVLIIITALIWYPFFKMIDKKTCREEQMQIEE</sequence>
<keyword evidence="2 8" id="KW-0813">Transport</keyword>
<gene>
    <name evidence="11" type="ORF">LKD47_03185</name>
</gene>
<dbReference type="PANTHER" id="PTHR33989:SF4">
    <property type="entry name" value="PTS SYSTEM N,N'-DIACETYLCHITOBIOSE-SPECIFIC EIIC COMPONENT"/>
    <property type="match status" value="1"/>
</dbReference>
<dbReference type="RefSeq" id="WP_227700591.1">
    <property type="nucleotide sequence ID" value="NZ_JAJEQW010000002.1"/>
</dbReference>
<accession>A0AAW4W948</accession>
<feature type="transmembrane region" description="Helical" evidence="9">
    <location>
        <begin position="203"/>
        <end position="223"/>
    </location>
</feature>
<feature type="transmembrane region" description="Helical" evidence="9">
    <location>
        <begin position="32"/>
        <end position="51"/>
    </location>
</feature>
<dbReference type="GO" id="GO:0009401">
    <property type="term" value="P:phosphoenolpyruvate-dependent sugar phosphotransferase system"/>
    <property type="evidence" value="ECO:0007669"/>
    <property type="project" value="InterPro"/>
</dbReference>
<dbReference type="AlphaFoldDB" id="A0AAW4W948"/>
<keyword evidence="3 8" id="KW-1003">Cell membrane</keyword>
<feature type="transmembrane region" description="Helical" evidence="9">
    <location>
        <begin position="269"/>
        <end position="295"/>
    </location>
</feature>